<keyword evidence="5" id="KW-0808">Transferase</keyword>
<dbReference type="InterPro" id="IPR020635">
    <property type="entry name" value="Tyr_kinase_cat_dom"/>
</dbReference>
<organism evidence="27 28">
    <name type="scientific">Paramuricea clavata</name>
    <name type="common">Red gorgonian</name>
    <name type="synonym">Violescent sea-whip</name>
    <dbReference type="NCBI Taxonomy" id="317549"/>
    <lineage>
        <taxon>Eukaryota</taxon>
        <taxon>Metazoa</taxon>
        <taxon>Cnidaria</taxon>
        <taxon>Anthozoa</taxon>
        <taxon>Octocorallia</taxon>
        <taxon>Malacalcyonacea</taxon>
        <taxon>Plexauridae</taxon>
        <taxon>Paramuricea</taxon>
    </lineage>
</organism>
<feature type="chain" id="PRO_5043758740" description="receptor protein-tyrosine kinase" evidence="26">
    <location>
        <begin position="22"/>
        <end position="903"/>
    </location>
</feature>
<sequence length="903" mass="102046">MKYLVFGFAVVLCVFCALIDARYLYKDRGELGKQFWGKNHTVMDGDNLTLQCGSEIKKDHPKYKKDLHYWFWVVADRHLGTRKFPDATLLRKDVKRNVVRRRPYGFRTVPENIPGTIDMKLINVNRYATGKYVCAVATIISKKPKINYVEGTFQNVVVKCKPRIESTMKTKIQLAAGDKLTVDCMSSGYPVPVIKWRRVDGRPLPVRTIIHSKGLLSIHDVGQLDRGGYECISSNIYGNDTRIFSVNMTVRARIMTMEKSYATIKSDGAVKCVAVGIPRPKFSWKWYEDGVYDEHKLSSEDGQFGRFKVKTEHYFENSTSYLMIKNVRSVDFREYECRLKDGDTQKIRLVGYSKPDRPIIQTVVSSSTSITLSWKVGDNDGGRPVTSIIIEYLPYNGTEWQSDKISADLRARHTIYKLKSNTQYTLRVVAVNEIGPSQPSSNHLQKTDFNTEVVTPSLNNRDSIKIKEKEPLNMMVMVAGVAGGFLVLIIAIVIMCILMRNIQRNSAKKAAENAQRMAKNAKDDTTALINFSPHVGDRSSTTIGCGDILHLTPSTTSNRWEFSRERLTLQNVLGSGAFGIVMKAEAEGINGDNPGSTPVAVKFVKENESASAKKDLIAELELLKLIEPHKNVINLLGCCTRSEPLMVIVEFCAYGDLQSFLRASRGIRDQYNLDCYKRPSSRLTSNELLMFGTQIAKGMAHLASLKVIHRDLAARNILVDENKVCKVSDFGFARDIYVEDHYTRKTAGGRFPIKWMAIESLLDGISTTKSDVWSFAIVLWEIITLGASPYPGMNSQEVVSFLQNGMRMDKPKHCSDELYNLLLDCWQVPTLRRPNFEMLARYLDRMCNDEFEYINMRTYDDHLYINFDGNTVSEGSKSGSLMKQDTFGSKDNSEESAGEKDSN</sequence>
<keyword evidence="14" id="KW-0829">Tyrosine-protein kinase</keyword>
<feature type="binding site" evidence="23">
    <location>
        <position position="716"/>
    </location>
    <ligand>
        <name>Mg(2+)</name>
        <dbReference type="ChEBI" id="CHEBI:18420"/>
    </ligand>
</feature>
<feature type="region of interest" description="Disordered" evidence="24">
    <location>
        <begin position="874"/>
        <end position="903"/>
    </location>
</feature>
<dbReference type="Pfam" id="PF07714">
    <property type="entry name" value="PK_Tyr_Ser-Thr"/>
    <property type="match status" value="1"/>
</dbReference>
<dbReference type="Pfam" id="PF13927">
    <property type="entry name" value="Ig_3"/>
    <property type="match status" value="1"/>
</dbReference>
<dbReference type="SMART" id="SM00408">
    <property type="entry name" value="IGc2"/>
    <property type="match status" value="1"/>
</dbReference>
<dbReference type="PROSITE" id="PS00109">
    <property type="entry name" value="PROTEIN_KINASE_TYR"/>
    <property type="match status" value="1"/>
</dbReference>
<dbReference type="SUPFAM" id="SSF48726">
    <property type="entry name" value="Immunoglobulin"/>
    <property type="match status" value="2"/>
</dbReference>
<dbReference type="GO" id="GO:0005524">
    <property type="term" value="F:ATP binding"/>
    <property type="evidence" value="ECO:0007669"/>
    <property type="project" value="UniProtKB-UniRule"/>
</dbReference>
<keyword evidence="7 26" id="KW-0732">Signal</keyword>
<evidence type="ECO:0000256" key="2">
    <source>
        <dbReference type="ARBA" id="ARBA00006692"/>
    </source>
</evidence>
<dbReference type="SMART" id="SM00060">
    <property type="entry name" value="FN3"/>
    <property type="match status" value="1"/>
</dbReference>
<dbReference type="PROSITE" id="PS50835">
    <property type="entry name" value="IG_LIKE"/>
    <property type="match status" value="2"/>
</dbReference>
<keyword evidence="16 27" id="KW-0675">Receptor</keyword>
<dbReference type="SMART" id="SM00409">
    <property type="entry name" value="IG"/>
    <property type="match status" value="3"/>
</dbReference>
<dbReference type="InterPro" id="IPR036179">
    <property type="entry name" value="Ig-like_dom_sf"/>
</dbReference>
<feature type="signal peptide" evidence="26">
    <location>
        <begin position="1"/>
        <end position="21"/>
    </location>
</feature>
<dbReference type="GO" id="GO:0004714">
    <property type="term" value="F:transmembrane receptor protein tyrosine kinase activity"/>
    <property type="evidence" value="ECO:0007669"/>
    <property type="project" value="UniProtKB-EC"/>
</dbReference>
<evidence type="ECO:0000256" key="9">
    <source>
        <dbReference type="ARBA" id="ARBA00022741"/>
    </source>
</evidence>
<evidence type="ECO:0000256" key="10">
    <source>
        <dbReference type="ARBA" id="ARBA00022777"/>
    </source>
</evidence>
<dbReference type="PROSITE" id="PS50011">
    <property type="entry name" value="PROTEIN_KINASE_DOM"/>
    <property type="match status" value="1"/>
</dbReference>
<gene>
    <name evidence="27" type="ORF">PACLA_8A037328</name>
</gene>
<evidence type="ECO:0000313" key="28">
    <source>
        <dbReference type="Proteomes" id="UP001152795"/>
    </source>
</evidence>
<feature type="binding site" evidence="22">
    <location>
        <begin position="574"/>
        <end position="581"/>
    </location>
    <ligand>
        <name>ATP</name>
        <dbReference type="ChEBI" id="CHEBI:30616"/>
    </ligand>
</feature>
<dbReference type="PRINTS" id="PR00109">
    <property type="entry name" value="TYRKINASE"/>
</dbReference>
<dbReference type="InterPro" id="IPR017441">
    <property type="entry name" value="Protein_kinase_ATP_BS"/>
</dbReference>
<evidence type="ECO:0000256" key="20">
    <source>
        <dbReference type="ARBA" id="ARBA00056965"/>
    </source>
</evidence>
<feature type="compositionally biased region" description="Polar residues" evidence="24">
    <location>
        <begin position="874"/>
        <end position="890"/>
    </location>
</feature>
<dbReference type="InterPro" id="IPR001245">
    <property type="entry name" value="Ser-Thr/Tyr_kinase_cat_dom"/>
</dbReference>
<dbReference type="PROSITE" id="PS50853">
    <property type="entry name" value="FN3"/>
    <property type="match status" value="1"/>
</dbReference>
<keyword evidence="10" id="KW-0418">Kinase</keyword>
<keyword evidence="8" id="KW-0677">Repeat</keyword>
<evidence type="ECO:0000256" key="3">
    <source>
        <dbReference type="ARBA" id="ARBA00011902"/>
    </source>
</evidence>
<feature type="transmembrane region" description="Helical" evidence="25">
    <location>
        <begin position="474"/>
        <end position="499"/>
    </location>
</feature>
<evidence type="ECO:0000256" key="18">
    <source>
        <dbReference type="ARBA" id="ARBA00023319"/>
    </source>
</evidence>
<keyword evidence="18" id="KW-0393">Immunoglobulin domain</keyword>
<evidence type="ECO:0000256" key="14">
    <source>
        <dbReference type="ARBA" id="ARBA00023137"/>
    </source>
</evidence>
<dbReference type="PANTHER" id="PTHR24416:SF621">
    <property type="entry name" value="TYROSINE KINASE RECEPTOR CAD96CA"/>
    <property type="match status" value="1"/>
</dbReference>
<comment type="catalytic activity">
    <reaction evidence="19">
        <text>L-tyrosyl-[protein] + ATP = O-phospho-L-tyrosyl-[protein] + ADP + H(+)</text>
        <dbReference type="Rhea" id="RHEA:10596"/>
        <dbReference type="Rhea" id="RHEA-COMP:10136"/>
        <dbReference type="Rhea" id="RHEA-COMP:20101"/>
        <dbReference type="ChEBI" id="CHEBI:15378"/>
        <dbReference type="ChEBI" id="CHEBI:30616"/>
        <dbReference type="ChEBI" id="CHEBI:46858"/>
        <dbReference type="ChEBI" id="CHEBI:61978"/>
        <dbReference type="ChEBI" id="CHEBI:456216"/>
        <dbReference type="EC" id="2.7.10.1"/>
    </reaction>
</comment>
<comment type="caution">
    <text evidence="27">The sequence shown here is derived from an EMBL/GenBank/DDBJ whole genome shotgun (WGS) entry which is preliminary data.</text>
</comment>
<keyword evidence="15" id="KW-1015">Disulfide bond</keyword>
<dbReference type="FunFam" id="3.30.200.20:FF:000593">
    <property type="entry name" value="Predicted protein"/>
    <property type="match status" value="1"/>
</dbReference>
<accession>A0A7D9HH55</accession>
<keyword evidence="12 25" id="KW-1133">Transmembrane helix</keyword>
<dbReference type="EMBL" id="CACRXK020000726">
    <property type="protein sequence ID" value="CAB3984345.1"/>
    <property type="molecule type" value="Genomic_DNA"/>
</dbReference>
<dbReference type="InterPro" id="IPR003961">
    <property type="entry name" value="FN3_dom"/>
</dbReference>
<evidence type="ECO:0000256" key="7">
    <source>
        <dbReference type="ARBA" id="ARBA00022729"/>
    </source>
</evidence>
<protein>
    <recommendedName>
        <fullName evidence="3">receptor protein-tyrosine kinase</fullName>
        <ecNumber evidence="3">2.7.10.1</ecNumber>
    </recommendedName>
</protein>
<evidence type="ECO:0000313" key="27">
    <source>
        <dbReference type="EMBL" id="CAB3984345.1"/>
    </source>
</evidence>
<dbReference type="GO" id="GO:0046872">
    <property type="term" value="F:metal ion binding"/>
    <property type="evidence" value="ECO:0007669"/>
    <property type="project" value="UniProtKB-KW"/>
</dbReference>
<keyword evidence="13 25" id="KW-0472">Membrane</keyword>
<evidence type="ECO:0000256" key="1">
    <source>
        <dbReference type="ARBA" id="ARBA00004167"/>
    </source>
</evidence>
<keyword evidence="11 22" id="KW-0067">ATP-binding</keyword>
<evidence type="ECO:0000256" key="17">
    <source>
        <dbReference type="ARBA" id="ARBA00023180"/>
    </source>
</evidence>
<comment type="function">
    <text evidence="20">Receptor for basic fibroblast growth factor.</text>
</comment>
<evidence type="ECO:0000256" key="13">
    <source>
        <dbReference type="ARBA" id="ARBA00023136"/>
    </source>
</evidence>
<dbReference type="Gene3D" id="3.30.200.20">
    <property type="entry name" value="Phosphorylase Kinase, domain 1"/>
    <property type="match status" value="1"/>
</dbReference>
<dbReference type="SMART" id="SM00219">
    <property type="entry name" value="TyrKc"/>
    <property type="match status" value="1"/>
</dbReference>
<keyword evidence="4" id="KW-0597">Phosphoprotein</keyword>
<dbReference type="InterPro" id="IPR008266">
    <property type="entry name" value="Tyr_kinase_AS"/>
</dbReference>
<dbReference type="GO" id="GO:0005886">
    <property type="term" value="C:plasma membrane"/>
    <property type="evidence" value="ECO:0007669"/>
    <property type="project" value="TreeGrafter"/>
</dbReference>
<feature type="binding site" evidence="22">
    <location>
        <position position="715"/>
    </location>
    <ligand>
        <name>ATP</name>
        <dbReference type="ChEBI" id="CHEBI:30616"/>
    </ligand>
</feature>
<comment type="similarity">
    <text evidence="2">Belongs to the protein kinase superfamily. CAMK Ser/Thr protein kinase family.</text>
</comment>
<keyword evidence="23" id="KW-0460">Magnesium</keyword>
<evidence type="ECO:0000256" key="5">
    <source>
        <dbReference type="ARBA" id="ARBA00022679"/>
    </source>
</evidence>
<dbReference type="InterPro" id="IPR011009">
    <property type="entry name" value="Kinase-like_dom_sf"/>
</dbReference>
<evidence type="ECO:0000256" key="15">
    <source>
        <dbReference type="ARBA" id="ARBA00023157"/>
    </source>
</evidence>
<keyword evidence="6 25" id="KW-0812">Transmembrane</keyword>
<keyword evidence="17" id="KW-0325">Glycoprotein</keyword>
<dbReference type="Gene3D" id="2.60.40.10">
    <property type="entry name" value="Immunoglobulins"/>
    <property type="match status" value="3"/>
</dbReference>
<reference evidence="27" key="1">
    <citation type="submission" date="2020-04" db="EMBL/GenBank/DDBJ databases">
        <authorList>
            <person name="Alioto T."/>
            <person name="Alioto T."/>
            <person name="Gomez Garrido J."/>
        </authorList>
    </citation>
    <scope>NUCLEOTIDE SEQUENCE</scope>
    <source>
        <strain evidence="27">A484AB</strain>
    </source>
</reference>
<dbReference type="CDD" id="cd00192">
    <property type="entry name" value="PTKc"/>
    <property type="match status" value="1"/>
</dbReference>
<dbReference type="SUPFAM" id="SSF49265">
    <property type="entry name" value="Fibronectin type III"/>
    <property type="match status" value="1"/>
</dbReference>
<feature type="binding site" evidence="22">
    <location>
        <begin position="650"/>
        <end position="656"/>
    </location>
    <ligand>
        <name>ATP</name>
        <dbReference type="ChEBI" id="CHEBI:30616"/>
    </ligand>
</feature>
<proteinExistence type="inferred from homology"/>
<evidence type="ECO:0000256" key="6">
    <source>
        <dbReference type="ARBA" id="ARBA00022692"/>
    </source>
</evidence>
<evidence type="ECO:0000256" key="23">
    <source>
        <dbReference type="PIRSR" id="PIRSR000615-3"/>
    </source>
</evidence>
<evidence type="ECO:0000256" key="24">
    <source>
        <dbReference type="SAM" id="MobiDB-lite"/>
    </source>
</evidence>
<dbReference type="SMART" id="SM00220">
    <property type="entry name" value="S_TKc"/>
    <property type="match status" value="1"/>
</dbReference>
<feature type="compositionally biased region" description="Basic and acidic residues" evidence="24">
    <location>
        <begin position="891"/>
        <end position="903"/>
    </location>
</feature>
<dbReference type="Gene3D" id="1.10.510.10">
    <property type="entry name" value="Transferase(Phosphotransferase) domain 1"/>
    <property type="match status" value="1"/>
</dbReference>
<feature type="binding site" evidence="23">
    <location>
        <position position="729"/>
    </location>
    <ligand>
        <name>Mg(2+)</name>
        <dbReference type="ChEBI" id="CHEBI:18420"/>
    </ligand>
</feature>
<dbReference type="InterPro" id="IPR000719">
    <property type="entry name" value="Prot_kinase_dom"/>
</dbReference>
<dbReference type="PROSITE" id="PS00107">
    <property type="entry name" value="PROTEIN_KINASE_ATP"/>
    <property type="match status" value="1"/>
</dbReference>
<dbReference type="GO" id="GO:0007169">
    <property type="term" value="P:cell surface receptor protein tyrosine kinase signaling pathway"/>
    <property type="evidence" value="ECO:0007669"/>
    <property type="project" value="TreeGrafter"/>
</dbReference>
<dbReference type="Pfam" id="PF00041">
    <property type="entry name" value="fn3"/>
    <property type="match status" value="1"/>
</dbReference>
<dbReference type="AlphaFoldDB" id="A0A7D9HH55"/>
<evidence type="ECO:0000256" key="16">
    <source>
        <dbReference type="ARBA" id="ARBA00023170"/>
    </source>
</evidence>
<evidence type="ECO:0000256" key="19">
    <source>
        <dbReference type="ARBA" id="ARBA00051243"/>
    </source>
</evidence>
<evidence type="ECO:0000256" key="25">
    <source>
        <dbReference type="SAM" id="Phobius"/>
    </source>
</evidence>
<dbReference type="Proteomes" id="UP001152795">
    <property type="component" value="Unassembled WGS sequence"/>
</dbReference>
<dbReference type="InterPro" id="IPR003599">
    <property type="entry name" value="Ig_sub"/>
</dbReference>
<dbReference type="GO" id="GO:0043235">
    <property type="term" value="C:receptor complex"/>
    <property type="evidence" value="ECO:0007669"/>
    <property type="project" value="TreeGrafter"/>
</dbReference>
<evidence type="ECO:0000256" key="8">
    <source>
        <dbReference type="ARBA" id="ARBA00022737"/>
    </source>
</evidence>
<dbReference type="InterPro" id="IPR007110">
    <property type="entry name" value="Ig-like_dom"/>
</dbReference>
<evidence type="ECO:0000256" key="26">
    <source>
        <dbReference type="SAM" id="SignalP"/>
    </source>
</evidence>
<dbReference type="PIRSF" id="PIRSF000615">
    <property type="entry name" value="TyrPK_CSF1-R"/>
    <property type="match status" value="1"/>
</dbReference>
<dbReference type="InterPro" id="IPR013783">
    <property type="entry name" value="Ig-like_fold"/>
</dbReference>
<comment type="subcellular location">
    <subcellularLocation>
        <location evidence="1">Membrane</location>
        <topology evidence="1">Single-pass membrane protein</topology>
    </subcellularLocation>
</comment>
<evidence type="ECO:0000256" key="21">
    <source>
        <dbReference type="PIRSR" id="PIRSR000615-1"/>
    </source>
</evidence>
<evidence type="ECO:0000256" key="4">
    <source>
        <dbReference type="ARBA" id="ARBA00022553"/>
    </source>
</evidence>
<dbReference type="PANTHER" id="PTHR24416">
    <property type="entry name" value="TYROSINE-PROTEIN KINASE RECEPTOR"/>
    <property type="match status" value="1"/>
</dbReference>
<dbReference type="FunFam" id="1.10.510.10:FF:000462">
    <property type="entry name" value="Receptor tyrosine kinase"/>
    <property type="match status" value="1"/>
</dbReference>
<dbReference type="OrthoDB" id="3256376at2759"/>
<dbReference type="InterPro" id="IPR036116">
    <property type="entry name" value="FN3_sf"/>
</dbReference>
<evidence type="ECO:0000256" key="11">
    <source>
        <dbReference type="ARBA" id="ARBA00022840"/>
    </source>
</evidence>
<name>A0A7D9HH55_PARCT</name>
<dbReference type="InterPro" id="IPR050122">
    <property type="entry name" value="RTK"/>
</dbReference>
<feature type="active site" description="Proton acceptor" evidence="21">
    <location>
        <position position="711"/>
    </location>
</feature>
<keyword evidence="23" id="KW-0479">Metal-binding</keyword>
<evidence type="ECO:0000256" key="12">
    <source>
        <dbReference type="ARBA" id="ARBA00022989"/>
    </source>
</evidence>
<evidence type="ECO:0000256" key="22">
    <source>
        <dbReference type="PIRSR" id="PIRSR000615-2"/>
    </source>
</evidence>
<dbReference type="CDD" id="cd00063">
    <property type="entry name" value="FN3"/>
    <property type="match status" value="1"/>
</dbReference>
<feature type="binding site" evidence="22">
    <location>
        <position position="602"/>
    </location>
    <ligand>
        <name>ATP</name>
        <dbReference type="ChEBI" id="CHEBI:30616"/>
    </ligand>
</feature>
<keyword evidence="9 22" id="KW-0547">Nucleotide-binding</keyword>
<dbReference type="InterPro" id="IPR003598">
    <property type="entry name" value="Ig_sub2"/>
</dbReference>
<dbReference type="SUPFAM" id="SSF56112">
    <property type="entry name" value="Protein kinase-like (PK-like)"/>
    <property type="match status" value="1"/>
</dbReference>
<keyword evidence="28" id="KW-1185">Reference proteome</keyword>
<dbReference type="EC" id="2.7.10.1" evidence="3"/>